<dbReference type="InterPro" id="IPR050312">
    <property type="entry name" value="IolE/XylAMocC-like"/>
</dbReference>
<dbReference type="RefSeq" id="WP_258936057.1">
    <property type="nucleotide sequence ID" value="NZ_JANBBF010000008.1"/>
</dbReference>
<keyword evidence="2" id="KW-0413">Isomerase</keyword>
<name>A0ABW6G4S1_9PSEU</name>
<evidence type="ECO:0000313" key="2">
    <source>
        <dbReference type="EMBL" id="MFD6794199.1"/>
    </source>
</evidence>
<dbReference type="Gene3D" id="3.20.20.150">
    <property type="entry name" value="Divalent-metal-dependent TIM barrel enzymes"/>
    <property type="match status" value="1"/>
</dbReference>
<dbReference type="InterPro" id="IPR013022">
    <property type="entry name" value="Xyl_isomerase-like_TIM-brl"/>
</dbReference>
<proteinExistence type="predicted"/>
<dbReference type="SUPFAM" id="SSF51658">
    <property type="entry name" value="Xylose isomerase-like"/>
    <property type="match status" value="1"/>
</dbReference>
<dbReference type="GO" id="GO:0016853">
    <property type="term" value="F:isomerase activity"/>
    <property type="evidence" value="ECO:0007669"/>
    <property type="project" value="UniProtKB-KW"/>
</dbReference>
<dbReference type="InterPro" id="IPR036237">
    <property type="entry name" value="Xyl_isomerase-like_sf"/>
</dbReference>
<dbReference type="PANTHER" id="PTHR12110:SF48">
    <property type="entry name" value="BLL3656 PROTEIN"/>
    <property type="match status" value="1"/>
</dbReference>
<evidence type="ECO:0000259" key="1">
    <source>
        <dbReference type="Pfam" id="PF01261"/>
    </source>
</evidence>
<gene>
    <name evidence="2" type="ORF">ACFWGY_12735</name>
</gene>
<organism evidence="2 3">
    <name type="scientific">Prauserella salsuginis</name>
    <dbReference type="NCBI Taxonomy" id="387889"/>
    <lineage>
        <taxon>Bacteria</taxon>
        <taxon>Bacillati</taxon>
        <taxon>Actinomycetota</taxon>
        <taxon>Actinomycetes</taxon>
        <taxon>Pseudonocardiales</taxon>
        <taxon>Pseudonocardiaceae</taxon>
        <taxon>Prauserella</taxon>
        <taxon>Prauserella salsuginis group</taxon>
    </lineage>
</organism>
<sequence>MTGPPPERADTDCLRALACLDFLDTEPEVFIAAAAAAGFDGVTLRVAGSRTSVAGDVGRDPGRRARVLAALRSTGMHVLDVEVLRLRCDLTAGEIRSVIDGAAELGAPRVLVVDSELGTDRARDLLAGIVDEASAVGVLPCLEPMAFTACRTLSDALATAVPAGAGVLVDALHLHRSGGTPADVAAAVTACGDACMPYVQLCDASWEPPGHESGGENDALRREAIGRRLLPGHGDLDLMGLLAALPGRPLVVEAPTAGSAAMSPEARATAAATALTELLHNFYQTIA</sequence>
<reference evidence="2 3" key="1">
    <citation type="submission" date="2024-09" db="EMBL/GenBank/DDBJ databases">
        <title>The Natural Products Discovery Center: Release of the First 8490 Sequenced Strains for Exploring Actinobacteria Biosynthetic Diversity.</title>
        <authorList>
            <person name="Kalkreuter E."/>
            <person name="Kautsar S.A."/>
            <person name="Yang D."/>
            <person name="Bader C.D."/>
            <person name="Teijaro C.N."/>
            <person name="Fluegel L."/>
            <person name="Davis C.M."/>
            <person name="Simpson J.R."/>
            <person name="Lauterbach L."/>
            <person name="Steele A.D."/>
            <person name="Gui C."/>
            <person name="Meng S."/>
            <person name="Li G."/>
            <person name="Viehrig K."/>
            <person name="Ye F."/>
            <person name="Su P."/>
            <person name="Kiefer A.F."/>
            <person name="Nichols A."/>
            <person name="Cepeda A.J."/>
            <person name="Yan W."/>
            <person name="Fan B."/>
            <person name="Jiang Y."/>
            <person name="Adhikari A."/>
            <person name="Zheng C.-J."/>
            <person name="Schuster L."/>
            <person name="Cowan T.M."/>
            <person name="Smanski M.J."/>
            <person name="Chevrette M.G."/>
            <person name="De Carvalho L.P.S."/>
            <person name="Shen B."/>
        </authorList>
    </citation>
    <scope>NUCLEOTIDE SEQUENCE [LARGE SCALE GENOMIC DNA]</scope>
    <source>
        <strain evidence="2 3">NPDC060353</strain>
    </source>
</reference>
<dbReference type="PANTHER" id="PTHR12110">
    <property type="entry name" value="HYDROXYPYRUVATE ISOMERASE"/>
    <property type="match status" value="1"/>
</dbReference>
<dbReference type="EMBL" id="JBHXCV010000007">
    <property type="protein sequence ID" value="MFD6794199.1"/>
    <property type="molecule type" value="Genomic_DNA"/>
</dbReference>
<evidence type="ECO:0000313" key="3">
    <source>
        <dbReference type="Proteomes" id="UP001598673"/>
    </source>
</evidence>
<dbReference type="Pfam" id="PF01261">
    <property type="entry name" value="AP_endonuc_2"/>
    <property type="match status" value="1"/>
</dbReference>
<dbReference type="Proteomes" id="UP001598673">
    <property type="component" value="Unassembled WGS sequence"/>
</dbReference>
<comment type="caution">
    <text evidence="2">The sequence shown here is derived from an EMBL/GenBank/DDBJ whole genome shotgun (WGS) entry which is preliminary data.</text>
</comment>
<protein>
    <submittedName>
        <fullName evidence="2">Sugar phosphate isomerase/epimerase family protein</fullName>
    </submittedName>
</protein>
<accession>A0ABW6G4S1</accession>
<feature type="domain" description="Xylose isomerase-like TIM barrel" evidence="1">
    <location>
        <begin position="31"/>
        <end position="270"/>
    </location>
</feature>
<keyword evidence="3" id="KW-1185">Reference proteome</keyword>